<evidence type="ECO:0000256" key="2">
    <source>
        <dbReference type="SAM" id="MobiDB-lite"/>
    </source>
</evidence>
<sequence>MSFPSEVCGKVLGRIYKAHCECFVLRRDMLAAGLWSEDAPTLCLVVTSILTLLILPKTETFSEVAQYGAVVQHARRHCPGPRADPGRLHRATSVPRLWLKAVDLVFLWLFARLVARATSSAVMRGLRGPYEAAVESLRGRAVSGAVDAMWVLDSAEDNLLQVVIPGWSFQQHLMGRAGNRGSDEQESADKGSLRGAKPASARRNTIHMTLLVADCQDHKGEVTKNVLMETSAEEAAGSELDAQGTLPSKLARLERLLSVMDSGGTGGADRGILEPAESDELRPLVADITSQHCMQGTVCWAKDQVKTKGGHRLDDWPCSSPANVAIGCLKRCNPNAAYYEAMVYQAGILKFWANQGCCNLFLFNYAGYGFLLRHLALVGATFTFQGSRGRDHVELSAAKQRDTKREDGEAVVNFLKSTAQTNVAENSRQLEGSLPATWPEDSPRYGGWAAKGLRVTWNCPVVDTFPLPALYMEIFRPPIAQLVQPSYVRVADLSLTQDEFGRILRRIGLTRDAVKGAPTKELLFLLHQRFFHAMPFENIGVFEGEVVSLDLKSLVDKMCGPDGDSPRGGYCFELNKVFAALLMHLGFEVEPKGSRVSWMMV</sequence>
<dbReference type="PANTHER" id="PTHR11786:SF0">
    <property type="entry name" value="ARYLAMINE N-ACETYLTRANSFERASE 4-RELATED"/>
    <property type="match status" value="1"/>
</dbReference>
<dbReference type="AlphaFoldDB" id="A0A1Q9CBT8"/>
<evidence type="ECO:0000313" key="3">
    <source>
        <dbReference type="EMBL" id="OLP80404.1"/>
    </source>
</evidence>
<gene>
    <name evidence="3" type="primary">nat</name>
    <name evidence="3" type="ORF">AK812_SmicGene39188</name>
</gene>
<accession>A0A1Q9CBT8</accession>
<evidence type="ECO:0000256" key="1">
    <source>
        <dbReference type="ARBA" id="ARBA00006547"/>
    </source>
</evidence>
<dbReference type="GO" id="GO:0016407">
    <property type="term" value="F:acetyltransferase activity"/>
    <property type="evidence" value="ECO:0007669"/>
    <property type="project" value="InterPro"/>
</dbReference>
<keyword evidence="4" id="KW-1185">Reference proteome</keyword>
<comment type="caution">
    <text evidence="3">The sequence shown here is derived from an EMBL/GenBank/DDBJ whole genome shotgun (WGS) entry which is preliminary data.</text>
</comment>
<protein>
    <submittedName>
        <fullName evidence="3">Arylamine N-acetyltransferase</fullName>
    </submittedName>
</protein>
<keyword evidence="3" id="KW-0808">Transferase</keyword>
<dbReference type="SUPFAM" id="SSF54001">
    <property type="entry name" value="Cysteine proteinases"/>
    <property type="match status" value="1"/>
</dbReference>
<proteinExistence type="inferred from homology"/>
<name>A0A1Q9CBT8_SYMMI</name>
<dbReference type="Proteomes" id="UP000186817">
    <property type="component" value="Unassembled WGS sequence"/>
</dbReference>
<organism evidence="3 4">
    <name type="scientific">Symbiodinium microadriaticum</name>
    <name type="common">Dinoflagellate</name>
    <name type="synonym">Zooxanthella microadriatica</name>
    <dbReference type="NCBI Taxonomy" id="2951"/>
    <lineage>
        <taxon>Eukaryota</taxon>
        <taxon>Sar</taxon>
        <taxon>Alveolata</taxon>
        <taxon>Dinophyceae</taxon>
        <taxon>Suessiales</taxon>
        <taxon>Symbiodiniaceae</taxon>
        <taxon>Symbiodinium</taxon>
    </lineage>
</organism>
<dbReference type="PANTHER" id="PTHR11786">
    <property type="entry name" value="N-HYDROXYARYLAMINE O-ACETYLTRANSFERASE"/>
    <property type="match status" value="1"/>
</dbReference>
<reference evidence="3 4" key="1">
    <citation type="submission" date="2016-02" db="EMBL/GenBank/DDBJ databases">
        <title>Genome analysis of coral dinoflagellate symbionts highlights evolutionary adaptations to a symbiotic lifestyle.</title>
        <authorList>
            <person name="Aranda M."/>
            <person name="Li Y."/>
            <person name="Liew Y.J."/>
            <person name="Baumgarten S."/>
            <person name="Simakov O."/>
            <person name="Wilson M."/>
            <person name="Piel J."/>
            <person name="Ashoor H."/>
            <person name="Bougouffa S."/>
            <person name="Bajic V.B."/>
            <person name="Ryu T."/>
            <person name="Ravasi T."/>
            <person name="Bayer T."/>
            <person name="Micklem G."/>
            <person name="Kim H."/>
            <person name="Bhak J."/>
            <person name="Lajeunesse T.C."/>
            <person name="Voolstra C.R."/>
        </authorList>
    </citation>
    <scope>NUCLEOTIDE SEQUENCE [LARGE SCALE GENOMIC DNA]</scope>
    <source>
        <strain evidence="3 4">CCMP2467</strain>
    </source>
</reference>
<dbReference type="InterPro" id="IPR001447">
    <property type="entry name" value="Arylamine_N-AcTrfase"/>
</dbReference>
<dbReference type="Gene3D" id="3.30.2140.10">
    <property type="entry name" value="Arylamine N-acetyltransferase"/>
    <property type="match status" value="1"/>
</dbReference>
<dbReference type="EMBL" id="LSRX01001382">
    <property type="protein sequence ID" value="OLP80404.1"/>
    <property type="molecule type" value="Genomic_DNA"/>
</dbReference>
<comment type="similarity">
    <text evidence="1">Belongs to the arylamine N-acetyltransferase family.</text>
</comment>
<dbReference type="Pfam" id="PF00797">
    <property type="entry name" value="Acetyltransf_2"/>
    <property type="match status" value="1"/>
</dbReference>
<dbReference type="InterPro" id="IPR038765">
    <property type="entry name" value="Papain-like_cys_pep_sf"/>
</dbReference>
<feature type="region of interest" description="Disordered" evidence="2">
    <location>
        <begin position="177"/>
        <end position="200"/>
    </location>
</feature>
<feature type="compositionally biased region" description="Basic and acidic residues" evidence="2">
    <location>
        <begin position="181"/>
        <end position="192"/>
    </location>
</feature>
<dbReference type="OrthoDB" id="10249433at2759"/>
<evidence type="ECO:0000313" key="4">
    <source>
        <dbReference type="Proteomes" id="UP000186817"/>
    </source>
</evidence>